<dbReference type="Proteomes" id="UP000036458">
    <property type="component" value="Chromosome"/>
</dbReference>
<protein>
    <submittedName>
        <fullName evidence="1">Uncharacterized protein</fullName>
    </submittedName>
</protein>
<dbReference type="InterPro" id="IPR043148">
    <property type="entry name" value="TagF_C"/>
</dbReference>
<sequence>MRVLLIVQPERFDFYSFLAAGKDIEWVLLWYEKPSQMVLSPVDLPLDFSSVRYWNEFTTPQMLLDTIKPDRIIFYEIIDLRQIALNVTALKNKVPTFFMEHGAAGDKDAAAERIEVSKFDKSKLIYLLTRFRSSFSDIIRSKVFYYSALSGLGSLNSFVKYSFLPLKMLKGYPNKTLSQNIFEERIPLRSIVFNKANFEEYALYSGASTENAVFGGVPFFDKYYNNSTAEKDYIIYNEACYLEEGLAGWTKEHHKEVAQALFDFAEKNKITLYVKLHPRSNPVLWESYEFNKDYVTILHSGDFTDLYLQSKLILSYSSSMLNGCLCARKNIVLLGWHPVPHIFGADFSDYGLCHVSLSPTELLTNFDYWVNNNLSYLNEGAYNAFLDRFNTPFDGKASERILERIKNC</sequence>
<keyword evidence="2" id="KW-1185">Reference proteome</keyword>
<dbReference type="KEGG" id="ruf:TH63_02795"/>
<dbReference type="RefSeq" id="WP_048919593.1">
    <property type="nucleotide sequence ID" value="NZ_CP010777.1"/>
</dbReference>
<evidence type="ECO:0000313" key="1">
    <source>
        <dbReference type="EMBL" id="AKQ44796.1"/>
    </source>
</evidence>
<dbReference type="AlphaFoldDB" id="A0A0H4W2X2"/>
<dbReference type="EMBL" id="CP010777">
    <property type="protein sequence ID" value="AKQ44796.1"/>
    <property type="molecule type" value="Genomic_DNA"/>
</dbReference>
<dbReference type="PATRIC" id="fig|1379910.4.peg.601"/>
<accession>A0A0H4W2X2</accession>
<gene>
    <name evidence="1" type="ORF">TH63_02795</name>
</gene>
<proteinExistence type="predicted"/>
<name>A0A0H4W2X2_9BACT</name>
<reference evidence="1 2" key="1">
    <citation type="submission" date="2015-01" db="EMBL/GenBank/DDBJ databases">
        <title>Rufibacter sp./DG31D/ whole genome sequencing.</title>
        <authorList>
            <person name="Kim M.K."/>
            <person name="Srinivasan S."/>
            <person name="Lee J.-J."/>
        </authorList>
    </citation>
    <scope>NUCLEOTIDE SEQUENCE [LARGE SCALE GENOMIC DNA]</scope>
    <source>
        <strain evidence="1 2">DG31D</strain>
    </source>
</reference>
<organism evidence="1 2">
    <name type="scientific">Rufibacter radiotolerans</name>
    <dbReference type="NCBI Taxonomy" id="1379910"/>
    <lineage>
        <taxon>Bacteria</taxon>
        <taxon>Pseudomonadati</taxon>
        <taxon>Bacteroidota</taxon>
        <taxon>Cytophagia</taxon>
        <taxon>Cytophagales</taxon>
        <taxon>Hymenobacteraceae</taxon>
        <taxon>Rufibacter</taxon>
    </lineage>
</organism>
<dbReference type="Gene3D" id="3.40.50.12580">
    <property type="match status" value="1"/>
</dbReference>
<dbReference type="SUPFAM" id="SSF53756">
    <property type="entry name" value="UDP-Glycosyltransferase/glycogen phosphorylase"/>
    <property type="match status" value="1"/>
</dbReference>
<dbReference type="STRING" id="1379910.TH63_02795"/>
<dbReference type="OrthoDB" id="848680at2"/>
<evidence type="ECO:0000313" key="2">
    <source>
        <dbReference type="Proteomes" id="UP000036458"/>
    </source>
</evidence>